<dbReference type="Proteomes" id="UP000198481">
    <property type="component" value="Chromosome I"/>
</dbReference>
<evidence type="ECO:0000313" key="5">
    <source>
        <dbReference type="Proteomes" id="UP000198481"/>
    </source>
</evidence>
<dbReference type="AlphaFoldDB" id="A0A1H2BPG9"/>
<evidence type="ECO:0000256" key="1">
    <source>
        <dbReference type="SAM" id="MobiDB-lite"/>
    </source>
</evidence>
<feature type="signal peptide" evidence="2">
    <location>
        <begin position="1"/>
        <end position="21"/>
    </location>
</feature>
<proteinExistence type="predicted"/>
<sequence>MKRVSLILAGLLALGSTSAFAEGGAERMKHYWANFPVNTAQTQAEQRQSGELRVPDDQTAQVTETYKP</sequence>
<feature type="chain" id="PRO_5036019759" evidence="2">
    <location>
        <begin position="22"/>
        <end position="68"/>
    </location>
</feature>
<feature type="compositionally biased region" description="Polar residues" evidence="1">
    <location>
        <begin position="58"/>
        <end position="68"/>
    </location>
</feature>
<evidence type="ECO:0000256" key="2">
    <source>
        <dbReference type="SAM" id="SignalP"/>
    </source>
</evidence>
<evidence type="ECO:0000313" key="3">
    <source>
        <dbReference type="EMBL" id="PWE44473.1"/>
    </source>
</evidence>
<dbReference type="EMBL" id="QFAW01000015">
    <property type="protein sequence ID" value="PWE44473.1"/>
    <property type="molecule type" value="Genomic_DNA"/>
</dbReference>
<name>A0A1H2BPG9_9PSED</name>
<protein>
    <submittedName>
        <fullName evidence="4">Uncharacterized protein</fullName>
    </submittedName>
</protein>
<feature type="region of interest" description="Disordered" evidence="1">
    <location>
        <begin position="42"/>
        <end position="68"/>
    </location>
</feature>
<dbReference type="Proteomes" id="UP000245056">
    <property type="component" value="Unassembled WGS sequence"/>
</dbReference>
<dbReference type="OrthoDB" id="7027963at2"/>
<dbReference type="RefSeq" id="WP_092280887.1">
    <property type="nucleotide sequence ID" value="NZ_CP196739.1"/>
</dbReference>
<accession>A0A1H2BPG9</accession>
<reference evidence="3 6" key="2">
    <citation type="submission" date="2018-05" db="EMBL/GenBank/DDBJ databases">
        <title>Genome sequences of two Antarctic strains of Pseudomonas prosekii: insights into adaptation to extreme conditions.</title>
        <authorList>
            <person name="Snopkova K."/>
            <person name="Dufkova K."/>
            <person name="Cejkova D."/>
            <person name="Sedlacek I."/>
            <person name="Smajs D."/>
        </authorList>
    </citation>
    <scope>NUCLEOTIDE SEQUENCE [LARGE SCALE GENOMIC DNA]</scope>
    <source>
        <strain evidence="3 6">P2673</strain>
    </source>
</reference>
<evidence type="ECO:0000313" key="4">
    <source>
        <dbReference type="EMBL" id="SDT60024.1"/>
    </source>
</evidence>
<reference evidence="4 5" key="1">
    <citation type="submission" date="2016-10" db="EMBL/GenBank/DDBJ databases">
        <authorList>
            <person name="de Groot N.N."/>
        </authorList>
    </citation>
    <scope>NUCLEOTIDE SEQUENCE [LARGE SCALE GENOMIC DNA]</scope>
    <source>
        <strain evidence="4 5">LMG 26867</strain>
    </source>
</reference>
<keyword evidence="2" id="KW-0732">Signal</keyword>
<organism evidence="4 5">
    <name type="scientific">Pseudomonas prosekii</name>
    <dbReference type="NCBI Taxonomy" id="1148509"/>
    <lineage>
        <taxon>Bacteria</taxon>
        <taxon>Pseudomonadati</taxon>
        <taxon>Pseudomonadota</taxon>
        <taxon>Gammaproteobacteria</taxon>
        <taxon>Pseudomonadales</taxon>
        <taxon>Pseudomonadaceae</taxon>
        <taxon>Pseudomonas</taxon>
    </lineage>
</organism>
<evidence type="ECO:0000313" key="6">
    <source>
        <dbReference type="Proteomes" id="UP000245056"/>
    </source>
</evidence>
<dbReference type="EMBL" id="LT629762">
    <property type="protein sequence ID" value="SDT60024.1"/>
    <property type="molecule type" value="Genomic_DNA"/>
</dbReference>
<gene>
    <name evidence="3" type="ORF">C9I49_13275</name>
    <name evidence="4" type="ORF">SAMN05216222_5355</name>
</gene>